<accession>A0A7X0MYN2</accession>
<keyword evidence="10 11" id="KW-0998">Cell outer membrane</keyword>
<evidence type="ECO:0000256" key="4">
    <source>
        <dbReference type="ARBA" id="ARBA00022496"/>
    </source>
</evidence>
<evidence type="ECO:0000256" key="7">
    <source>
        <dbReference type="ARBA" id="ARBA00023065"/>
    </source>
</evidence>
<keyword evidence="13" id="KW-0732">Signal</keyword>
<dbReference type="Pfam" id="PF07715">
    <property type="entry name" value="Plug"/>
    <property type="match status" value="1"/>
</dbReference>
<feature type="chain" id="PRO_5031037433" evidence="13">
    <location>
        <begin position="23"/>
        <end position="771"/>
    </location>
</feature>
<keyword evidence="2 11" id="KW-0813">Transport</keyword>
<keyword evidence="9 11" id="KW-0472">Membrane</keyword>
<feature type="signal peptide" evidence="13">
    <location>
        <begin position="1"/>
        <end position="22"/>
    </location>
</feature>
<keyword evidence="3 11" id="KW-1134">Transmembrane beta strand</keyword>
<evidence type="ECO:0000256" key="11">
    <source>
        <dbReference type="PROSITE-ProRule" id="PRU01360"/>
    </source>
</evidence>
<evidence type="ECO:0000259" key="14">
    <source>
        <dbReference type="Pfam" id="PF00593"/>
    </source>
</evidence>
<evidence type="ECO:0000256" key="5">
    <source>
        <dbReference type="ARBA" id="ARBA00022692"/>
    </source>
</evidence>
<proteinExistence type="inferred from homology"/>
<evidence type="ECO:0000256" key="9">
    <source>
        <dbReference type="ARBA" id="ARBA00023136"/>
    </source>
</evidence>
<evidence type="ECO:0000259" key="15">
    <source>
        <dbReference type="Pfam" id="PF07715"/>
    </source>
</evidence>
<evidence type="ECO:0000256" key="6">
    <source>
        <dbReference type="ARBA" id="ARBA00023004"/>
    </source>
</evidence>
<feature type="domain" description="TonB-dependent receptor plug" evidence="15">
    <location>
        <begin position="40"/>
        <end position="147"/>
    </location>
</feature>
<dbReference type="InParanoid" id="A0A7X0MYN2"/>
<dbReference type="GO" id="GO:0006826">
    <property type="term" value="P:iron ion transport"/>
    <property type="evidence" value="ECO:0007669"/>
    <property type="project" value="UniProtKB-KW"/>
</dbReference>
<keyword evidence="4" id="KW-0410">Iron transport</keyword>
<dbReference type="AlphaFoldDB" id="A0A7X0MYN2"/>
<keyword evidence="5 11" id="KW-0812">Transmembrane</keyword>
<keyword evidence="7" id="KW-0406">Ion transport</keyword>
<dbReference type="InterPro" id="IPR036942">
    <property type="entry name" value="Beta-barrel_TonB_sf"/>
</dbReference>
<evidence type="ECO:0000256" key="1">
    <source>
        <dbReference type="ARBA" id="ARBA00004571"/>
    </source>
</evidence>
<comment type="subcellular location">
    <subcellularLocation>
        <location evidence="1 11">Cell outer membrane</location>
        <topology evidence="1 11">Multi-pass membrane protein</topology>
    </subcellularLocation>
</comment>
<dbReference type="PANTHER" id="PTHR32552:SF81">
    <property type="entry name" value="TONB-DEPENDENT OUTER MEMBRANE RECEPTOR"/>
    <property type="match status" value="1"/>
</dbReference>
<dbReference type="InterPro" id="IPR012910">
    <property type="entry name" value="Plug_dom"/>
</dbReference>
<keyword evidence="8 12" id="KW-0798">TonB box</keyword>
<dbReference type="Pfam" id="PF00593">
    <property type="entry name" value="TonB_dep_Rec_b-barrel"/>
    <property type="match status" value="1"/>
</dbReference>
<dbReference type="Proteomes" id="UP000528457">
    <property type="component" value="Unassembled WGS sequence"/>
</dbReference>
<reference evidence="16 17" key="1">
    <citation type="submission" date="2020-08" db="EMBL/GenBank/DDBJ databases">
        <title>Genomic Encyclopedia of Type Strains, Phase IV (KMG-IV): sequencing the most valuable type-strain genomes for metagenomic binning, comparative biology and taxonomic classification.</title>
        <authorList>
            <person name="Goeker M."/>
        </authorList>
    </citation>
    <scope>NUCLEOTIDE SEQUENCE [LARGE SCALE GENOMIC DNA]</scope>
    <source>
        <strain evidence="16 17">DSM 22368</strain>
    </source>
</reference>
<organism evidence="16 17">
    <name type="scientific">Pseudoteredinibacter isoporae</name>
    <dbReference type="NCBI Taxonomy" id="570281"/>
    <lineage>
        <taxon>Bacteria</taxon>
        <taxon>Pseudomonadati</taxon>
        <taxon>Pseudomonadota</taxon>
        <taxon>Gammaproteobacteria</taxon>
        <taxon>Cellvibrionales</taxon>
        <taxon>Cellvibrionaceae</taxon>
        <taxon>Pseudoteredinibacter</taxon>
    </lineage>
</organism>
<comment type="similarity">
    <text evidence="11 12">Belongs to the TonB-dependent receptor family.</text>
</comment>
<evidence type="ECO:0000256" key="3">
    <source>
        <dbReference type="ARBA" id="ARBA00022452"/>
    </source>
</evidence>
<dbReference type="SUPFAM" id="SSF56935">
    <property type="entry name" value="Porins"/>
    <property type="match status" value="1"/>
</dbReference>
<evidence type="ECO:0000256" key="13">
    <source>
        <dbReference type="SAM" id="SignalP"/>
    </source>
</evidence>
<dbReference type="PANTHER" id="PTHR32552">
    <property type="entry name" value="FERRICHROME IRON RECEPTOR-RELATED"/>
    <property type="match status" value="1"/>
</dbReference>
<evidence type="ECO:0000256" key="12">
    <source>
        <dbReference type="RuleBase" id="RU003357"/>
    </source>
</evidence>
<feature type="domain" description="TonB-dependent receptor-like beta-barrel" evidence="14">
    <location>
        <begin position="292"/>
        <end position="735"/>
    </location>
</feature>
<gene>
    <name evidence="16" type="ORF">HNR48_002512</name>
</gene>
<evidence type="ECO:0000256" key="10">
    <source>
        <dbReference type="ARBA" id="ARBA00023237"/>
    </source>
</evidence>
<sequence length="771" mass="85566">MNRQAIGIAAFAIASLPLAIQAQTLEEVVVTAQKRDQSSQDIPISVSAFSAEQISKLGNTGLQELAKNVAGAEIFDDRGSGQPTWVIRGVGLADFNPNNTPTAAIFYDEAYMFSNVLGGIGLFDIQQVEILKGPQGGLYGRNTSGGAVRVNSRPPEVGEESNGYVRGSYGRWNKSRMEAAVGFDVADNAAIRLAAVTSQGGGWQDSLATEADDEFGDQDFTALRAQLAWQLNDKTEMLLKLDYGRDNSETYLAQGKASLLADASGRCPAVAAGGAADDQCFTLSNVLSNFVFGTGTGPLAIDQDDQGRRTTSNPINELDNDWRSVNMRWQWEGESVSFTSITTAMDYNFKQNYDFDASHLTLFHERSRSELSAWSQEFRWQGEISEDMYWLLGASYSNEEVVAFRNLDLSQLVDFPGLGYRSFTQETKSAAAYAQLEWQFADTLKLHGSLRYTKEDKDLLNYRFFETEGNGVDLNGDGQLQPFFWLDGVNQEANLDSHFSGHLGLDWTPSDEVLIYAKATRGFKSGGFFGGFAFSAAELGAYDEELIWSYELGWKTDLLDRRLRFNGALYYYDYQDVQGFTQEFSTLIDGVLTKLGNLGDAEHKGVEVEFTYLPESIEGLQLSLQANYLNAKISKSATIGLDPDGVQFPIQGLRRTFAPEYSVGIQLDHQADINEHYQLNSSVNYSWRDDINADDAYGTDLDRALFGIESYQLLGMRFEIVPTAADWKVALLLDNVTNEAYTLSSTSDDLGSFNRVQGRPRSWTLEFSYEW</sequence>
<dbReference type="RefSeq" id="WP_166846422.1">
    <property type="nucleotide sequence ID" value="NZ_JAAONY010000002.1"/>
</dbReference>
<dbReference type="Gene3D" id="2.40.170.20">
    <property type="entry name" value="TonB-dependent receptor, beta-barrel domain"/>
    <property type="match status" value="1"/>
</dbReference>
<evidence type="ECO:0000313" key="17">
    <source>
        <dbReference type="Proteomes" id="UP000528457"/>
    </source>
</evidence>
<dbReference type="EMBL" id="JACHHT010000002">
    <property type="protein sequence ID" value="MBB6522227.1"/>
    <property type="molecule type" value="Genomic_DNA"/>
</dbReference>
<keyword evidence="17" id="KW-1185">Reference proteome</keyword>
<dbReference type="PROSITE" id="PS52016">
    <property type="entry name" value="TONB_DEPENDENT_REC_3"/>
    <property type="match status" value="1"/>
</dbReference>
<dbReference type="InterPro" id="IPR039426">
    <property type="entry name" value="TonB-dep_rcpt-like"/>
</dbReference>
<evidence type="ECO:0000256" key="2">
    <source>
        <dbReference type="ARBA" id="ARBA00022448"/>
    </source>
</evidence>
<comment type="caution">
    <text evidence="16">The sequence shown here is derived from an EMBL/GenBank/DDBJ whole genome shotgun (WGS) entry which is preliminary data.</text>
</comment>
<keyword evidence="16" id="KW-0675">Receptor</keyword>
<keyword evidence="6" id="KW-0408">Iron</keyword>
<evidence type="ECO:0000313" key="16">
    <source>
        <dbReference type="EMBL" id="MBB6522227.1"/>
    </source>
</evidence>
<dbReference type="InterPro" id="IPR000531">
    <property type="entry name" value="Beta-barrel_TonB"/>
</dbReference>
<evidence type="ECO:0000256" key="8">
    <source>
        <dbReference type="ARBA" id="ARBA00023077"/>
    </source>
</evidence>
<name>A0A7X0MYN2_9GAMM</name>
<protein>
    <submittedName>
        <fullName evidence="16">Iron complex outermembrane receptor protein</fullName>
    </submittedName>
</protein>
<dbReference type="GO" id="GO:0009279">
    <property type="term" value="C:cell outer membrane"/>
    <property type="evidence" value="ECO:0007669"/>
    <property type="project" value="UniProtKB-SubCell"/>
</dbReference>